<evidence type="ECO:0000313" key="6">
    <source>
        <dbReference type="EMBL" id="KGO97549.1"/>
    </source>
</evidence>
<dbReference type="Pfam" id="PF13624">
    <property type="entry name" value="SurA_N_3"/>
    <property type="match status" value="2"/>
</dbReference>
<dbReference type="AlphaFoldDB" id="A0A0A0M5R5"/>
<evidence type="ECO:0000313" key="7">
    <source>
        <dbReference type="Proteomes" id="UP000030003"/>
    </source>
</evidence>
<sequence>MLQKLREKTTGWIATVIVGLLIIPFAFFGLEQYMVGGAANTAAVVKAPPAWWNSAPSFWPVSMLWGEEEITVDEFRNRLDQVRQQRREIEGEAFDARAFEELPSRVQVLQGLVDERLQSIAARQAGLRVGDAMVRETIQAIPAFQVDGRFDPQRYRLALASQVPPQSPRQFEDGLRQALQGALLAEALAGSEFVTAGELERMVQLLGERRDVSVLVVPPDEGAAAEPVTDEEVQAWYEANTRDYLAPENVTIEYIVVDAAELEAPAPADEATLRQRFAEEAEGVAGQARRQVSHILVEVPADASGEAVEAARAE</sequence>
<dbReference type="eggNOG" id="COG0760">
    <property type="taxonomic scope" value="Bacteria"/>
</dbReference>
<dbReference type="GO" id="GO:0016853">
    <property type="term" value="F:isomerase activity"/>
    <property type="evidence" value="ECO:0007669"/>
    <property type="project" value="UniProtKB-KW"/>
</dbReference>
<protein>
    <submittedName>
        <fullName evidence="6">Peptidylprolyl isomerase</fullName>
    </submittedName>
</protein>
<keyword evidence="7" id="KW-1185">Reference proteome</keyword>
<accession>A0A0A0M5R5</accession>
<evidence type="ECO:0000256" key="5">
    <source>
        <dbReference type="SAM" id="Phobius"/>
    </source>
</evidence>
<name>A0A0A0M5R5_9GAMM</name>
<dbReference type="Proteomes" id="UP000030003">
    <property type="component" value="Unassembled WGS sequence"/>
</dbReference>
<keyword evidence="3 5" id="KW-0472">Membrane</keyword>
<keyword evidence="5" id="KW-0812">Transmembrane</keyword>
<dbReference type="PANTHER" id="PTHR47529:SF1">
    <property type="entry name" value="PERIPLASMIC CHAPERONE PPID"/>
    <property type="match status" value="1"/>
</dbReference>
<dbReference type="EMBL" id="AVBH01000324">
    <property type="protein sequence ID" value="KGO97549.1"/>
    <property type="molecule type" value="Genomic_DNA"/>
</dbReference>
<dbReference type="InterPro" id="IPR027304">
    <property type="entry name" value="Trigger_fact/SurA_dom_sf"/>
</dbReference>
<reference evidence="6 7" key="1">
    <citation type="submission" date="2013-08" db="EMBL/GenBank/DDBJ databases">
        <title>Genomic analysis of Lysobacter defluvii.</title>
        <authorList>
            <person name="Wang Q."/>
            <person name="Wang G."/>
        </authorList>
    </citation>
    <scope>NUCLEOTIDE SEQUENCE [LARGE SCALE GENOMIC DNA]</scope>
    <source>
        <strain evidence="6 7">IMMIB APB-9</strain>
    </source>
</reference>
<dbReference type="InterPro" id="IPR052029">
    <property type="entry name" value="PpiD_chaperone"/>
</dbReference>
<feature type="non-terminal residue" evidence="6">
    <location>
        <position position="314"/>
    </location>
</feature>
<dbReference type="Gene3D" id="1.10.4030.10">
    <property type="entry name" value="Porin chaperone SurA, peptide-binding domain"/>
    <property type="match status" value="1"/>
</dbReference>
<comment type="subcellular location">
    <subcellularLocation>
        <location evidence="1">Cell membrane</location>
    </subcellularLocation>
</comment>
<dbReference type="PANTHER" id="PTHR47529">
    <property type="entry name" value="PEPTIDYL-PROLYL CIS-TRANS ISOMERASE D"/>
    <property type="match status" value="1"/>
</dbReference>
<keyword evidence="2" id="KW-1003">Cell membrane</keyword>
<organism evidence="6 7">
    <name type="scientific">Lysobacter defluvii IMMIB APB-9 = DSM 18482</name>
    <dbReference type="NCBI Taxonomy" id="1385515"/>
    <lineage>
        <taxon>Bacteria</taxon>
        <taxon>Pseudomonadati</taxon>
        <taxon>Pseudomonadota</taxon>
        <taxon>Gammaproteobacteria</taxon>
        <taxon>Lysobacterales</taxon>
        <taxon>Lysobacteraceae</taxon>
        <taxon>Novilysobacter</taxon>
    </lineage>
</organism>
<dbReference type="GO" id="GO:0005886">
    <property type="term" value="C:plasma membrane"/>
    <property type="evidence" value="ECO:0007669"/>
    <property type="project" value="UniProtKB-SubCell"/>
</dbReference>
<evidence type="ECO:0000256" key="4">
    <source>
        <dbReference type="ARBA" id="ARBA00023186"/>
    </source>
</evidence>
<keyword evidence="6" id="KW-0413">Isomerase</keyword>
<dbReference type="SUPFAM" id="SSF109998">
    <property type="entry name" value="Triger factor/SurA peptide-binding domain-like"/>
    <property type="match status" value="1"/>
</dbReference>
<evidence type="ECO:0000256" key="1">
    <source>
        <dbReference type="ARBA" id="ARBA00004236"/>
    </source>
</evidence>
<keyword evidence="5" id="KW-1133">Transmembrane helix</keyword>
<keyword evidence="4" id="KW-0143">Chaperone</keyword>
<evidence type="ECO:0000256" key="3">
    <source>
        <dbReference type="ARBA" id="ARBA00023136"/>
    </source>
</evidence>
<comment type="caution">
    <text evidence="6">The sequence shown here is derived from an EMBL/GenBank/DDBJ whole genome shotgun (WGS) entry which is preliminary data.</text>
</comment>
<dbReference type="STRING" id="1385515.GCA_000423325_02287"/>
<evidence type="ECO:0000256" key="2">
    <source>
        <dbReference type="ARBA" id="ARBA00022475"/>
    </source>
</evidence>
<feature type="transmembrane region" description="Helical" evidence="5">
    <location>
        <begin position="12"/>
        <end position="30"/>
    </location>
</feature>
<proteinExistence type="predicted"/>
<gene>
    <name evidence="6" type="ORF">N791_01865</name>
</gene>
<dbReference type="RefSeq" id="WP_036139604.1">
    <property type="nucleotide sequence ID" value="NZ_AVBH01000324.1"/>
</dbReference>